<accession>A0ABP9HYL7</accession>
<dbReference type="PANTHER" id="PTHR43132">
    <property type="entry name" value="ARSENICAL RESISTANCE OPERON REPRESSOR ARSR-RELATED"/>
    <property type="match status" value="1"/>
</dbReference>
<dbReference type="SMART" id="SM00418">
    <property type="entry name" value="HTH_ARSR"/>
    <property type="match status" value="1"/>
</dbReference>
<dbReference type="InterPro" id="IPR011991">
    <property type="entry name" value="ArsR-like_HTH"/>
</dbReference>
<dbReference type="EMBL" id="BAABHS010000025">
    <property type="protein sequence ID" value="GAA4982458.1"/>
    <property type="molecule type" value="Genomic_DNA"/>
</dbReference>
<dbReference type="CDD" id="cd00090">
    <property type="entry name" value="HTH_ARSR"/>
    <property type="match status" value="1"/>
</dbReference>
<comment type="caution">
    <text evidence="5">The sequence shown here is derived from an EMBL/GenBank/DDBJ whole genome shotgun (WGS) entry which is preliminary data.</text>
</comment>
<dbReference type="Pfam" id="PF01022">
    <property type="entry name" value="HTH_5"/>
    <property type="match status" value="1"/>
</dbReference>
<dbReference type="PANTHER" id="PTHR43132:SF6">
    <property type="entry name" value="HTH-TYPE TRANSCRIPTIONAL REPRESSOR CZRA"/>
    <property type="match status" value="1"/>
</dbReference>
<evidence type="ECO:0000259" key="4">
    <source>
        <dbReference type="SMART" id="SM00418"/>
    </source>
</evidence>
<organism evidence="5 6">
    <name type="scientific">Yinghuangia aomiensis</name>
    <dbReference type="NCBI Taxonomy" id="676205"/>
    <lineage>
        <taxon>Bacteria</taxon>
        <taxon>Bacillati</taxon>
        <taxon>Actinomycetota</taxon>
        <taxon>Actinomycetes</taxon>
        <taxon>Kitasatosporales</taxon>
        <taxon>Streptomycetaceae</taxon>
        <taxon>Yinghuangia</taxon>
    </lineage>
</organism>
<evidence type="ECO:0000256" key="2">
    <source>
        <dbReference type="ARBA" id="ARBA00023125"/>
    </source>
</evidence>
<name>A0ABP9HYL7_9ACTN</name>
<keyword evidence="6" id="KW-1185">Reference proteome</keyword>
<dbReference type="InterPro" id="IPR036390">
    <property type="entry name" value="WH_DNA-bd_sf"/>
</dbReference>
<dbReference type="Proteomes" id="UP001500466">
    <property type="component" value="Unassembled WGS sequence"/>
</dbReference>
<dbReference type="RefSeq" id="WP_345678856.1">
    <property type="nucleotide sequence ID" value="NZ_BAABHS010000025.1"/>
</dbReference>
<dbReference type="InterPro" id="IPR036388">
    <property type="entry name" value="WH-like_DNA-bd_sf"/>
</dbReference>
<reference evidence="6" key="1">
    <citation type="journal article" date="2019" name="Int. J. Syst. Evol. Microbiol.">
        <title>The Global Catalogue of Microorganisms (GCM) 10K type strain sequencing project: providing services to taxonomists for standard genome sequencing and annotation.</title>
        <authorList>
            <consortium name="The Broad Institute Genomics Platform"/>
            <consortium name="The Broad Institute Genome Sequencing Center for Infectious Disease"/>
            <person name="Wu L."/>
            <person name="Ma J."/>
        </authorList>
    </citation>
    <scope>NUCLEOTIDE SEQUENCE [LARGE SCALE GENOMIC DNA]</scope>
    <source>
        <strain evidence="6">JCM 17986</strain>
    </source>
</reference>
<gene>
    <name evidence="5" type="ORF">GCM10023205_59890</name>
</gene>
<feature type="domain" description="HTH arsR-type" evidence="4">
    <location>
        <begin position="260"/>
        <end position="331"/>
    </location>
</feature>
<evidence type="ECO:0000313" key="5">
    <source>
        <dbReference type="EMBL" id="GAA4982458.1"/>
    </source>
</evidence>
<dbReference type="SUPFAM" id="SSF46785">
    <property type="entry name" value="Winged helix' DNA-binding domain"/>
    <property type="match status" value="1"/>
</dbReference>
<proteinExistence type="predicted"/>
<keyword evidence="1" id="KW-0805">Transcription regulation</keyword>
<sequence length="335" mass="36378">MMPEARFVGGVVDIEFTADDVARTRFAVSPLWEVVASVRVLMGADEQGLHRVWTHQALDRIAAAKLRIPMLTSLVEVPTLSIPGFLAAPPTTAHPTLDLELAALRATPPELVRTSPLGPVRAVAAMRKDPARSLAMLAEEIEAYWEVAMAPFWPRVQTLAEADVRYRAKRFAEGGAQRLFADLSPDVSWHGDTLHLRHRFTSGRKTLGGRGLLLVPSVFVVPEVFVTLGYDEPLPTLRYPPRGDVGNQAWQPRPEPGSAALARILGRGRANILAELGAPACTADLARRLGKTPGAISQHLGAMRAAGLVSAHRSGRIVLYARTRVAEALFERPGE</sequence>
<evidence type="ECO:0000313" key="6">
    <source>
        <dbReference type="Proteomes" id="UP001500466"/>
    </source>
</evidence>
<keyword evidence="3" id="KW-0804">Transcription</keyword>
<keyword evidence="2" id="KW-0238">DNA-binding</keyword>
<dbReference type="Gene3D" id="1.10.10.10">
    <property type="entry name" value="Winged helix-like DNA-binding domain superfamily/Winged helix DNA-binding domain"/>
    <property type="match status" value="1"/>
</dbReference>
<dbReference type="InterPro" id="IPR045981">
    <property type="entry name" value="DUF5937"/>
</dbReference>
<dbReference type="InterPro" id="IPR001845">
    <property type="entry name" value="HTH_ArsR_DNA-bd_dom"/>
</dbReference>
<dbReference type="Pfam" id="PF19361">
    <property type="entry name" value="DUF5937"/>
    <property type="match status" value="1"/>
</dbReference>
<evidence type="ECO:0000256" key="1">
    <source>
        <dbReference type="ARBA" id="ARBA00023015"/>
    </source>
</evidence>
<dbReference type="InterPro" id="IPR051011">
    <property type="entry name" value="Metal_resp_trans_reg"/>
</dbReference>
<protein>
    <submittedName>
        <fullName evidence="5">DUF5937 family protein</fullName>
    </submittedName>
</protein>
<evidence type="ECO:0000256" key="3">
    <source>
        <dbReference type="ARBA" id="ARBA00023163"/>
    </source>
</evidence>